<feature type="transmembrane region" description="Helical" evidence="2">
    <location>
        <begin position="137"/>
        <end position="170"/>
    </location>
</feature>
<keyword evidence="2" id="KW-0472">Membrane</keyword>
<proteinExistence type="predicted"/>
<dbReference type="PANTHER" id="PTHR33133">
    <property type="entry name" value="OS08G0107100 PROTEIN-RELATED"/>
    <property type="match status" value="1"/>
</dbReference>
<dbReference type="AlphaFoldDB" id="A0A2S3ZZJ6"/>
<reference evidence="4 5" key="1">
    <citation type="submission" date="2018-01" db="EMBL/GenBank/DDBJ databases">
        <title>Arthrobacter sp. nov., from glaciers in China.</title>
        <authorList>
            <person name="Liu Q."/>
            <person name="Xin Y.-H."/>
        </authorList>
    </citation>
    <scope>NUCLEOTIDE SEQUENCE [LARGE SCALE GENOMIC DNA]</scope>
    <source>
        <strain evidence="4 5">HLT2-12-2</strain>
    </source>
</reference>
<evidence type="ECO:0000256" key="1">
    <source>
        <dbReference type="SAM" id="MobiDB-lite"/>
    </source>
</evidence>
<name>A0A2S3ZZJ6_ARTGL</name>
<evidence type="ECO:0000313" key="5">
    <source>
        <dbReference type="Proteomes" id="UP000237061"/>
    </source>
</evidence>
<evidence type="ECO:0000259" key="3">
    <source>
        <dbReference type="Pfam" id="PF25231"/>
    </source>
</evidence>
<keyword evidence="2" id="KW-0812">Transmembrane</keyword>
<feature type="region of interest" description="Disordered" evidence="1">
    <location>
        <begin position="327"/>
        <end position="371"/>
    </location>
</feature>
<dbReference type="Pfam" id="PF25231">
    <property type="entry name" value="DUF7847"/>
    <property type="match status" value="1"/>
</dbReference>
<organism evidence="4 5">
    <name type="scientific">Arthrobacter glacialis</name>
    <dbReference type="NCBI Taxonomy" id="1664"/>
    <lineage>
        <taxon>Bacteria</taxon>
        <taxon>Bacillati</taxon>
        <taxon>Actinomycetota</taxon>
        <taxon>Actinomycetes</taxon>
        <taxon>Micrococcales</taxon>
        <taxon>Micrococcaceae</taxon>
        <taxon>Arthrobacter</taxon>
    </lineage>
</organism>
<protein>
    <recommendedName>
        <fullName evidence="3">DUF7847 domain-containing protein</fullName>
    </recommendedName>
</protein>
<feature type="domain" description="DUF7847" evidence="3">
    <location>
        <begin position="16"/>
        <end position="300"/>
    </location>
</feature>
<dbReference type="PANTHER" id="PTHR33133:SF1">
    <property type="entry name" value="EXPRESSED PROTEIN-RELATED"/>
    <property type="match status" value="1"/>
</dbReference>
<dbReference type="EMBL" id="PPXC01000003">
    <property type="protein sequence ID" value="POH74638.1"/>
    <property type="molecule type" value="Genomic_DNA"/>
</dbReference>
<dbReference type="InterPro" id="IPR057169">
    <property type="entry name" value="DUF7847"/>
</dbReference>
<gene>
    <name evidence="4" type="ORF">CVS27_05330</name>
</gene>
<feature type="transmembrane region" description="Helical" evidence="2">
    <location>
        <begin position="176"/>
        <end position="195"/>
    </location>
</feature>
<evidence type="ECO:0000256" key="2">
    <source>
        <dbReference type="SAM" id="Phobius"/>
    </source>
</evidence>
<sequence>MAPPKPGVIPLRPLGVGEILDGAFQAARRNGKAMFGSALIFQLVTVGVTLAVMFLALGQFMTLFTDSNFTFDENNPPEFESMTGPLITFSVSILLTAFLSTVIQMILQGALVIPVIRAVLNRRTSFGQMWRLAKPRIGALVLLALLYAAAILVAIVLYTAIAVGLVMAFGANSPGAAVGFSLLAILPFVAVAVWIGTKMLLAPAAIVVENVGVLQGIKRSWVLTNGNWWRTFGTSLLAGVIAAVISGVITTPVSLITSMVMPLMTMDPTPDQLLTQTLIAQAISGVIGALVGAVTLAFQTGVMALIYVDLRMRRDGFDITLLKESESGKDDGGIPGAPVPATMVPGPSATGATGASPQDGGAYLPPGNYGQ</sequence>
<feature type="transmembrane region" description="Helical" evidence="2">
    <location>
        <begin position="38"/>
        <end position="64"/>
    </location>
</feature>
<dbReference type="Proteomes" id="UP000237061">
    <property type="component" value="Unassembled WGS sequence"/>
</dbReference>
<keyword evidence="5" id="KW-1185">Reference proteome</keyword>
<feature type="transmembrane region" description="Helical" evidence="2">
    <location>
        <begin position="278"/>
        <end position="308"/>
    </location>
</feature>
<feature type="transmembrane region" description="Helical" evidence="2">
    <location>
        <begin position="236"/>
        <end position="258"/>
    </location>
</feature>
<evidence type="ECO:0000313" key="4">
    <source>
        <dbReference type="EMBL" id="POH74638.1"/>
    </source>
</evidence>
<comment type="caution">
    <text evidence="4">The sequence shown here is derived from an EMBL/GenBank/DDBJ whole genome shotgun (WGS) entry which is preliminary data.</text>
</comment>
<feature type="transmembrane region" description="Helical" evidence="2">
    <location>
        <begin position="84"/>
        <end position="116"/>
    </location>
</feature>
<dbReference type="RefSeq" id="WP_103464683.1">
    <property type="nucleotide sequence ID" value="NZ_PPXC01000003.1"/>
</dbReference>
<keyword evidence="2" id="KW-1133">Transmembrane helix</keyword>
<accession>A0A2S3ZZJ6</accession>